<dbReference type="KEGG" id="mre:K649_02480"/>
<dbReference type="AlphaFoldDB" id="M9XAW2"/>
<dbReference type="eggNOG" id="ENOG502ZE6I">
    <property type="taxonomic scope" value="Bacteria"/>
</dbReference>
<accession>M9XAW2</accession>
<protein>
    <recommendedName>
        <fullName evidence="2">DUF6788 domain-containing protein</fullName>
    </recommendedName>
</protein>
<evidence type="ECO:0000256" key="1">
    <source>
        <dbReference type="SAM" id="Coils"/>
    </source>
</evidence>
<evidence type="ECO:0000313" key="3">
    <source>
        <dbReference type="EMBL" id="AGK03798.1"/>
    </source>
</evidence>
<reference evidence="3 4" key="1">
    <citation type="submission" date="2013-04" db="EMBL/GenBank/DDBJ databases">
        <authorList>
            <person name="Chin J."/>
            <person name="Alexander D.H."/>
            <person name="Marks P."/>
            <person name="Korlach J."/>
            <person name="Clum A."/>
            <person name="Copeland A."/>
        </authorList>
    </citation>
    <scope>NUCLEOTIDE SEQUENCE [LARGE SCALE GENOMIC DNA]</scope>
    <source>
        <strain evidence="4">ATCC 35948 / DSM 1279 / VKM B-1258 / 21</strain>
    </source>
</reference>
<organism evidence="3 4">
    <name type="scientific">Meiothermus ruber (strain ATCC 35948 / DSM 1279 / VKM B-1258 / 21)</name>
    <name type="common">Thermus ruber</name>
    <dbReference type="NCBI Taxonomy" id="504728"/>
    <lineage>
        <taxon>Bacteria</taxon>
        <taxon>Thermotogati</taxon>
        <taxon>Deinococcota</taxon>
        <taxon>Deinococci</taxon>
        <taxon>Thermales</taxon>
        <taxon>Thermaceae</taxon>
        <taxon>Meiothermus</taxon>
    </lineage>
</organism>
<name>M9XAW2_MEIRD</name>
<keyword evidence="1" id="KW-0175">Coiled coil</keyword>
<dbReference type="InterPro" id="IPR046738">
    <property type="entry name" value="DUF6788"/>
</dbReference>
<gene>
    <name evidence="3" type="ORF">K649_02480</name>
</gene>
<dbReference type="Proteomes" id="UP000013026">
    <property type="component" value="Chromosome"/>
</dbReference>
<dbReference type="PATRIC" id="fig|504728.9.peg.515"/>
<evidence type="ECO:0000259" key="2">
    <source>
        <dbReference type="Pfam" id="PF20586"/>
    </source>
</evidence>
<dbReference type="STRING" id="504728.K649_02480"/>
<feature type="domain" description="DUF6788" evidence="2">
    <location>
        <begin position="28"/>
        <end position="92"/>
    </location>
</feature>
<feature type="coiled-coil region" evidence="1">
    <location>
        <begin position="13"/>
        <end position="47"/>
    </location>
</feature>
<dbReference type="Pfam" id="PF20586">
    <property type="entry name" value="DUF6788"/>
    <property type="match status" value="1"/>
</dbReference>
<proteinExistence type="predicted"/>
<dbReference type="EMBL" id="CP005385">
    <property type="protein sequence ID" value="AGK03798.1"/>
    <property type="molecule type" value="Genomic_DNA"/>
</dbReference>
<evidence type="ECO:0000313" key="4">
    <source>
        <dbReference type="Proteomes" id="UP000013026"/>
    </source>
</evidence>
<sequence length="135" mass="15568">MEVGMGLDLGQERARAVRALDNLLALIEEAERDLEQAQARLEGLLPLRVVWKKKTCGNDKCRCTRGALHGPYPYLIEHREGKKIEHYLGKGWTPPEGAIAPERYNALMQDFKSKRTRLERLMGYLDEAVEVMRRY</sequence>